<reference evidence="3" key="1">
    <citation type="submission" date="2018-06" db="EMBL/GenBank/DDBJ databases">
        <title>Complete genome of Pseudomonas insecticola strain QZS01.</title>
        <authorList>
            <person name="Wang J."/>
            <person name="Su Q."/>
        </authorList>
    </citation>
    <scope>NUCLEOTIDE SEQUENCE [LARGE SCALE GENOMIC DNA]</scope>
    <source>
        <strain evidence="3">QZS01</strain>
    </source>
</reference>
<accession>A0A3S9XAG1</accession>
<dbReference type="RefSeq" id="WP_127161624.1">
    <property type="nucleotide sequence ID" value="NZ_CP029822.1"/>
</dbReference>
<dbReference type="Proteomes" id="UP000273143">
    <property type="component" value="Chromosome"/>
</dbReference>
<proteinExistence type="predicted"/>
<evidence type="ECO:0000256" key="1">
    <source>
        <dbReference type="SAM" id="Phobius"/>
    </source>
</evidence>
<keyword evidence="1" id="KW-0472">Membrane</keyword>
<dbReference type="AlphaFoldDB" id="A0A3S9XAG1"/>
<dbReference type="EMBL" id="CP029822">
    <property type="protein sequence ID" value="AZS49409.1"/>
    <property type="molecule type" value="Genomic_DNA"/>
</dbReference>
<keyword evidence="1" id="KW-1133">Transmembrane helix</keyword>
<keyword evidence="1" id="KW-0812">Transmembrane</keyword>
<keyword evidence="3" id="KW-1185">Reference proteome</keyword>
<name>A0A3S9XAG1_9GAMM</name>
<dbReference type="NCBIfam" id="TIGR02532">
    <property type="entry name" value="IV_pilin_GFxxxE"/>
    <property type="match status" value="1"/>
</dbReference>
<dbReference type="KEGG" id="emo:DM558_00820"/>
<sequence>MKKVLQQGFSFVELMIAILLGVILLLGVMQVLISSSTLGTTSNNLSVNQDTARTVLGLLGGEAQRAGYRGCGPGGKLDNQTDNSWSVTAPIMPIFSGGSFIGIRFAYGMDEGVVGTTKVKLNDGSKDITDCLGKKLYYRSYVYVNCTNDKSKQGLCIRGYSKPDESTANGDLVANEFIEGVTLEDVVFNVKKEDDKFRGVTLSASEVSDYQSGDFSTDTTNGSVDISYSNLITFHIVVKTNEPRASEASKDSKNVIKRDYFASYPLKNVGSK</sequence>
<evidence type="ECO:0000313" key="2">
    <source>
        <dbReference type="EMBL" id="AZS49409.1"/>
    </source>
</evidence>
<gene>
    <name evidence="2" type="ORF">DM558_00820</name>
</gene>
<organism evidence="2 3">
    <name type="scientific">Entomomonas moraniae</name>
    <dbReference type="NCBI Taxonomy" id="2213226"/>
    <lineage>
        <taxon>Bacteria</taxon>
        <taxon>Pseudomonadati</taxon>
        <taxon>Pseudomonadota</taxon>
        <taxon>Gammaproteobacteria</taxon>
        <taxon>Pseudomonadales</taxon>
        <taxon>Pseudomonadaceae</taxon>
        <taxon>Entomomonas</taxon>
    </lineage>
</organism>
<dbReference type="InterPro" id="IPR012902">
    <property type="entry name" value="N_methyl_site"/>
</dbReference>
<protein>
    <submittedName>
        <fullName evidence="2">Prepilin-type N-terminal cleavage/methylation domain-containing protein</fullName>
    </submittedName>
</protein>
<feature type="transmembrane region" description="Helical" evidence="1">
    <location>
        <begin position="12"/>
        <end position="33"/>
    </location>
</feature>
<evidence type="ECO:0000313" key="3">
    <source>
        <dbReference type="Proteomes" id="UP000273143"/>
    </source>
</evidence>